<reference evidence="5" key="1">
    <citation type="submission" date="2022-07" db="EMBL/GenBank/DDBJ databases">
        <title>Fungi with potential for degradation of polypropylene.</title>
        <authorList>
            <person name="Gostincar C."/>
        </authorList>
    </citation>
    <scope>NUCLEOTIDE SEQUENCE</scope>
    <source>
        <strain evidence="5">EXF-13287</strain>
    </source>
</reference>
<accession>A0AA38VEL4</accession>
<feature type="compositionally biased region" description="Polar residues" evidence="4">
    <location>
        <begin position="63"/>
        <end position="74"/>
    </location>
</feature>
<feature type="coiled-coil region" evidence="3">
    <location>
        <begin position="174"/>
        <end position="201"/>
    </location>
</feature>
<evidence type="ECO:0000313" key="5">
    <source>
        <dbReference type="EMBL" id="KAJ9134828.1"/>
    </source>
</evidence>
<protein>
    <submittedName>
        <fullName evidence="5">Uncharacterized protein</fullName>
    </submittedName>
</protein>
<keyword evidence="6" id="KW-1185">Reference proteome</keyword>
<dbReference type="GO" id="GO:0000445">
    <property type="term" value="C:THO complex part of transcription export complex"/>
    <property type="evidence" value="ECO:0007669"/>
    <property type="project" value="InterPro"/>
</dbReference>
<sequence length="221" mass="25714">MPHTAWSVLDEEDEAELHMSRLLDVEEMRFKRITKLFHTLTALAATTGRQAPTPPPKQHEKQPSNSIGTMNGKTTDIDEDDMGGLSGLREDIVIEFASFDSSIARLQFTVTANVRERNRYCASRGRIQDTMQPVQDNMPLLRQRLQVSRGTLRQRNRLDELAEKITNNQVLKPRADQVACLEVLDEECKQLEREKEEYNQMWRARRKQFELIMEESMKLRL</sequence>
<dbReference type="Proteomes" id="UP001174691">
    <property type="component" value="Unassembled WGS sequence"/>
</dbReference>
<feature type="region of interest" description="Disordered" evidence="4">
    <location>
        <begin position="47"/>
        <end position="80"/>
    </location>
</feature>
<keyword evidence="3" id="KW-0175">Coiled coil</keyword>
<organism evidence="5 6">
    <name type="scientific">Coniochaeta hoffmannii</name>
    <dbReference type="NCBI Taxonomy" id="91930"/>
    <lineage>
        <taxon>Eukaryota</taxon>
        <taxon>Fungi</taxon>
        <taxon>Dikarya</taxon>
        <taxon>Ascomycota</taxon>
        <taxon>Pezizomycotina</taxon>
        <taxon>Sordariomycetes</taxon>
        <taxon>Sordariomycetidae</taxon>
        <taxon>Coniochaetales</taxon>
        <taxon>Coniochaetaceae</taxon>
        <taxon>Coniochaeta</taxon>
    </lineage>
</organism>
<dbReference type="Pfam" id="PF05615">
    <property type="entry name" value="THOC7"/>
    <property type="match status" value="1"/>
</dbReference>
<evidence type="ECO:0000256" key="3">
    <source>
        <dbReference type="SAM" id="Coils"/>
    </source>
</evidence>
<evidence type="ECO:0000313" key="6">
    <source>
        <dbReference type="Proteomes" id="UP001174691"/>
    </source>
</evidence>
<keyword evidence="2" id="KW-0539">Nucleus</keyword>
<comment type="subcellular location">
    <subcellularLocation>
        <location evidence="1">Nucleus</location>
    </subcellularLocation>
</comment>
<dbReference type="GO" id="GO:0006397">
    <property type="term" value="P:mRNA processing"/>
    <property type="evidence" value="ECO:0007669"/>
    <property type="project" value="InterPro"/>
</dbReference>
<dbReference type="EMBL" id="JANBVN010000175">
    <property type="protein sequence ID" value="KAJ9134828.1"/>
    <property type="molecule type" value="Genomic_DNA"/>
</dbReference>
<evidence type="ECO:0000256" key="4">
    <source>
        <dbReference type="SAM" id="MobiDB-lite"/>
    </source>
</evidence>
<name>A0AA38VEL4_9PEZI</name>
<gene>
    <name evidence="5" type="ORF">NKR19_g8519</name>
</gene>
<proteinExistence type="predicted"/>
<dbReference type="AlphaFoldDB" id="A0AA38VEL4"/>
<comment type="caution">
    <text evidence="5">The sequence shown here is derived from an EMBL/GenBank/DDBJ whole genome shotgun (WGS) entry which is preliminary data.</text>
</comment>
<dbReference type="InterPro" id="IPR008501">
    <property type="entry name" value="THOC7/Mft1"/>
</dbReference>
<evidence type="ECO:0000256" key="1">
    <source>
        <dbReference type="ARBA" id="ARBA00004123"/>
    </source>
</evidence>
<evidence type="ECO:0000256" key="2">
    <source>
        <dbReference type="ARBA" id="ARBA00023242"/>
    </source>
</evidence>